<name>A0A1E7XJ04_9LACO</name>
<evidence type="ECO:0008006" key="4">
    <source>
        <dbReference type="Google" id="ProtNLM"/>
    </source>
</evidence>
<sequence length="76" mass="8526">MTKQNQWVSPHNEKWSVKGEGNSKPSKLFDRKSDAIAFAKERAVKTHGEVIGQAKDGKINLKNSYGNDPFPPKDKD</sequence>
<protein>
    <recommendedName>
        <fullName evidence="4">DUF2188 domain-containing protein</fullName>
    </recommendedName>
</protein>
<evidence type="ECO:0000313" key="2">
    <source>
        <dbReference type="EMBL" id="OFA13081.1"/>
    </source>
</evidence>
<dbReference type="Pfam" id="PF09954">
    <property type="entry name" value="DUF2188"/>
    <property type="match status" value="1"/>
</dbReference>
<reference evidence="2 3" key="1">
    <citation type="submission" date="2016-09" db="EMBL/GenBank/DDBJ databases">
        <title>Genome Sequence of Lactobacillus sunkii Strain CG01.</title>
        <authorList>
            <person name="Poehlein A."/>
            <person name="Gabris C."/>
            <person name="Bengelsdorf F.R."/>
            <person name="Duerre P."/>
            <person name="Daniel R."/>
        </authorList>
    </citation>
    <scope>NUCLEOTIDE SEQUENCE [LARGE SCALE GENOMIC DNA]</scope>
    <source>
        <strain evidence="2 3">CG_D</strain>
    </source>
</reference>
<evidence type="ECO:0000256" key="1">
    <source>
        <dbReference type="SAM" id="MobiDB-lite"/>
    </source>
</evidence>
<evidence type="ECO:0000313" key="3">
    <source>
        <dbReference type="Proteomes" id="UP000177010"/>
    </source>
</evidence>
<accession>A0A1E7XJ04</accession>
<dbReference type="RefSeq" id="WP_070366864.1">
    <property type="nucleotide sequence ID" value="NZ_JAZHVW010000013.1"/>
</dbReference>
<organism evidence="2 3">
    <name type="scientific">Lentilactobacillus sunkii</name>
    <dbReference type="NCBI Taxonomy" id="481719"/>
    <lineage>
        <taxon>Bacteria</taxon>
        <taxon>Bacillati</taxon>
        <taxon>Bacillota</taxon>
        <taxon>Bacilli</taxon>
        <taxon>Lactobacillales</taxon>
        <taxon>Lactobacillaceae</taxon>
        <taxon>Lentilactobacillus</taxon>
    </lineage>
</organism>
<dbReference type="Proteomes" id="UP000177010">
    <property type="component" value="Unassembled WGS sequence"/>
</dbReference>
<comment type="caution">
    <text evidence="2">The sequence shown here is derived from an EMBL/GenBank/DDBJ whole genome shotgun (WGS) entry which is preliminary data.</text>
</comment>
<feature type="region of interest" description="Disordered" evidence="1">
    <location>
        <begin position="1"/>
        <end position="28"/>
    </location>
</feature>
<proteinExistence type="predicted"/>
<gene>
    <name evidence="2" type="ORF">LASUN_00800</name>
</gene>
<dbReference type="AlphaFoldDB" id="A0A1E7XJ04"/>
<dbReference type="InterPro" id="IPR018691">
    <property type="entry name" value="DUF2188"/>
</dbReference>
<dbReference type="EMBL" id="MIQE01000002">
    <property type="protein sequence ID" value="OFA13081.1"/>
    <property type="molecule type" value="Genomic_DNA"/>
</dbReference>
<feature type="region of interest" description="Disordered" evidence="1">
    <location>
        <begin position="53"/>
        <end position="76"/>
    </location>
</feature>